<accession>A0A344TXR0</accession>
<feature type="domain" description="Alkaline phosphatase-like protein PglZ N-terminal" evidence="3">
    <location>
        <begin position="15"/>
        <end position="119"/>
    </location>
</feature>
<dbReference type="Pfam" id="PF25861">
    <property type="entry name" value="PglZ_2nd"/>
    <property type="match status" value="1"/>
</dbReference>
<dbReference type="KEGG" id="sgz:C0216_08090"/>
<feature type="domain" description="Alkaline phosphatase-like protein PglZ C-terminal" evidence="4">
    <location>
        <begin position="864"/>
        <end position="964"/>
    </location>
</feature>
<dbReference type="Pfam" id="PF25863">
    <property type="entry name" value="PglZ_C"/>
    <property type="match status" value="1"/>
</dbReference>
<keyword evidence="6" id="KW-1185">Reference proteome</keyword>
<feature type="region of interest" description="Disordered" evidence="1">
    <location>
        <begin position="808"/>
        <end position="833"/>
    </location>
</feature>
<dbReference type="InterPro" id="IPR058880">
    <property type="entry name" value="PglZ_N"/>
</dbReference>
<evidence type="ECO:0000313" key="5">
    <source>
        <dbReference type="EMBL" id="AXE23431.1"/>
    </source>
</evidence>
<feature type="domain" description="Alkaline phosphatase-like protein PglZ second" evidence="2">
    <location>
        <begin position="202"/>
        <end position="365"/>
    </location>
</feature>
<dbReference type="EMBL" id="CP030862">
    <property type="protein sequence ID" value="AXE23431.1"/>
    <property type="molecule type" value="Genomic_DNA"/>
</dbReference>
<organism evidence="5 6">
    <name type="scientific">Streptomyces globosus</name>
    <dbReference type="NCBI Taxonomy" id="68209"/>
    <lineage>
        <taxon>Bacteria</taxon>
        <taxon>Bacillati</taxon>
        <taxon>Actinomycetota</taxon>
        <taxon>Actinomycetes</taxon>
        <taxon>Kitasatosporales</taxon>
        <taxon>Streptomycetaceae</taxon>
        <taxon>Streptomyces</taxon>
    </lineage>
</organism>
<dbReference type="InterPro" id="IPR017850">
    <property type="entry name" value="Alkaline_phosphatase_core_sf"/>
</dbReference>
<dbReference type="InterPro" id="IPR058882">
    <property type="entry name" value="PglZ_C"/>
</dbReference>
<name>A0A344TXR0_9ACTN</name>
<dbReference type="InterPro" id="IPR058881">
    <property type="entry name" value="PglZ_2nd"/>
</dbReference>
<dbReference type="AlphaFoldDB" id="A0A344TXR0"/>
<evidence type="ECO:0000259" key="3">
    <source>
        <dbReference type="Pfam" id="PF25862"/>
    </source>
</evidence>
<dbReference type="Pfam" id="PF08665">
    <property type="entry name" value="PglZ"/>
    <property type="match status" value="1"/>
</dbReference>
<dbReference type="NCBIfam" id="NF033446">
    <property type="entry name" value="BREX_PglZ_2"/>
    <property type="match status" value="1"/>
</dbReference>
<dbReference type="Pfam" id="PF25862">
    <property type="entry name" value="PglZ_1st"/>
    <property type="match status" value="1"/>
</dbReference>
<dbReference type="OrthoDB" id="6725302at2"/>
<dbReference type="Proteomes" id="UP000252004">
    <property type="component" value="Chromosome"/>
</dbReference>
<evidence type="ECO:0000259" key="2">
    <source>
        <dbReference type="Pfam" id="PF25861"/>
    </source>
</evidence>
<proteinExistence type="predicted"/>
<dbReference type="InterPro" id="IPR047992">
    <property type="entry name" value="BREX_PglZ"/>
</dbReference>
<evidence type="ECO:0000259" key="4">
    <source>
        <dbReference type="Pfam" id="PF25863"/>
    </source>
</evidence>
<sequence length="965" mass="102843">MSTTSTTVAVRLNLATVTQYLSSQSSLTASLAGSGRRRAVLLRSAPQWDGPAEPSWGDGLAARIAAAPSPLAVHELLLDHLDGRVPGPAVLVVLTDREQNELDPAILARAHKKRVDTVDSWDVVRDAFRAQQVDPRLKESNWAAEALLDATPPKGGGWPPVAGGMLSRRTALSSLALRRLRLGRYDEEAESAGRTPTGDALDPHALFGWSLSAGGPELLLKLRRPERDGLAAFLGEEDQAGLAGRALLALVEADHGADAVAFGLVCAALWVHCRPDASAYKARGRAERWFGEQPLAQGEELDLLVSRFGLAAEEYVASLLTSAARGTGGDTEAAREARRLSDTVLDRASVLVRQFGAEDAAETSALLAAGLEARFAAVGRALSGGQPLVIADAVRALGEHKRAGGPDVLARVERTRMAQRLAQWLAGDPAVSSDTVADALQRHITETGWVDRALEHIEAGGDPAPVLKSAYDTLGERVRLKRREIDGEFARTLAGWTSAGTRPGSMLTVETFLDRVVKPVVRRGADRRVLLLVLDGMSAAIACELGEELRSSWAEFDPMSEGAPRRRAMAAALPTLTTVCRTSLFAGRLTKGTQAEEKKLFPAHAFWDGAPAAVFHKDELRAEGSGDTFGPALTEALGDGRTHVAVVLNTIDDRLAREQKLGDGAWRLDEIGRLRDLLRVAAAQGMAVILTSDHGHVVDRRDVKVSATAPDSARHRAPGGPLAAAEVALSGPRVVWPEPGGSIVALWDADSRYTALKAGYHGGASLSEFTIPVLAFLPFGATPPEGWRELGDQRPAWWFLEEQKPFAAVPQASPSPAPPEKPSRQKPTKAQAELAQTHDSLFDVSLVPADEGEGALVTPVLLAPDEALVSALLASEAFQDQVGLLARKPPLDKLEKAILALLEAGGTLPVTAVAQRVGYPATRADGFAAVLRQVLNYDGVQVLQTLPDGRTLRLDRSLLQLQFGV</sequence>
<evidence type="ECO:0000256" key="1">
    <source>
        <dbReference type="SAM" id="MobiDB-lite"/>
    </source>
</evidence>
<reference evidence="5 6" key="1">
    <citation type="submission" date="2018-01" db="EMBL/GenBank/DDBJ databases">
        <title>Draft genome Sequence of streptomyces globosus LZH-48.</title>
        <authorList>
            <person name="Ran K."/>
            <person name="Li Z."/>
            <person name="Wei S."/>
            <person name="Dong R."/>
        </authorList>
    </citation>
    <scope>NUCLEOTIDE SEQUENCE [LARGE SCALE GENOMIC DNA]</scope>
    <source>
        <strain evidence="5 6">LZH-48</strain>
    </source>
</reference>
<evidence type="ECO:0000313" key="6">
    <source>
        <dbReference type="Proteomes" id="UP000252004"/>
    </source>
</evidence>
<dbReference type="RefSeq" id="WP_114054612.1">
    <property type="nucleotide sequence ID" value="NZ_CP030862.1"/>
</dbReference>
<protein>
    <submittedName>
        <fullName evidence="5">BREX-2 system phosphatase PglZ</fullName>
    </submittedName>
</protein>
<dbReference type="SUPFAM" id="SSF53649">
    <property type="entry name" value="Alkaline phosphatase-like"/>
    <property type="match status" value="1"/>
</dbReference>
<gene>
    <name evidence="5" type="primary">pglZ</name>
    <name evidence="5" type="ORF">C0216_08090</name>
</gene>